<proteinExistence type="predicted"/>
<sequence>MATAADANPNLVSETEHFVRTNIKIPSLTPKWNLDAWCYLPKAGRAPHPVIIMAHGLGSNKLMGLAVYAQAFASAGYACVVFDYRRWGASDGTPRNSLYIADQLDDYRTVIKYCRQQPEFDPQRVIIWGTSLAGGHVSVLSAEAELNLSAVVAQCPWLGIGAKPALSLPLLKLIAYSYLDWIEQAVGFGPLYVPTAAAPGQLAILNTPDSPMLRDDLPYVKSDFPNEITASAVFQMQKHRAVDNASKVTCPILIVHADHDSICVTQGALDFARNCPKAELVRLECGHFDIYPRQPYHKQALDAELEFIKRIVPV</sequence>
<name>A0ACC1SIN9_9APHY</name>
<evidence type="ECO:0000313" key="2">
    <source>
        <dbReference type="Proteomes" id="UP001148662"/>
    </source>
</evidence>
<dbReference type="EMBL" id="JANHOG010001249">
    <property type="protein sequence ID" value="KAJ3540485.1"/>
    <property type="molecule type" value="Genomic_DNA"/>
</dbReference>
<reference evidence="1" key="1">
    <citation type="submission" date="2022-07" db="EMBL/GenBank/DDBJ databases">
        <title>Genome Sequence of Phlebia brevispora.</title>
        <authorList>
            <person name="Buettner E."/>
        </authorList>
    </citation>
    <scope>NUCLEOTIDE SEQUENCE</scope>
    <source>
        <strain evidence="1">MPL23</strain>
    </source>
</reference>
<comment type="caution">
    <text evidence="1">The sequence shown here is derived from an EMBL/GenBank/DDBJ whole genome shotgun (WGS) entry which is preliminary data.</text>
</comment>
<dbReference type="Proteomes" id="UP001148662">
    <property type="component" value="Unassembled WGS sequence"/>
</dbReference>
<accession>A0ACC1SIN9</accession>
<keyword evidence="2" id="KW-1185">Reference proteome</keyword>
<evidence type="ECO:0000313" key="1">
    <source>
        <dbReference type="EMBL" id="KAJ3540485.1"/>
    </source>
</evidence>
<gene>
    <name evidence="1" type="ORF">NM688_g6222</name>
</gene>
<protein>
    <submittedName>
        <fullName evidence="1">Uncharacterized protein</fullName>
    </submittedName>
</protein>
<organism evidence="1 2">
    <name type="scientific">Phlebia brevispora</name>
    <dbReference type="NCBI Taxonomy" id="194682"/>
    <lineage>
        <taxon>Eukaryota</taxon>
        <taxon>Fungi</taxon>
        <taxon>Dikarya</taxon>
        <taxon>Basidiomycota</taxon>
        <taxon>Agaricomycotina</taxon>
        <taxon>Agaricomycetes</taxon>
        <taxon>Polyporales</taxon>
        <taxon>Meruliaceae</taxon>
        <taxon>Phlebia</taxon>
    </lineage>
</organism>